<dbReference type="SUPFAM" id="SSF46689">
    <property type="entry name" value="Homeodomain-like"/>
    <property type="match status" value="1"/>
</dbReference>
<dbReference type="Proteomes" id="UP000192257">
    <property type="component" value="Unassembled WGS sequence"/>
</dbReference>
<dbReference type="AlphaFoldDB" id="A0A1X0P4K5"/>
<dbReference type="InterPro" id="IPR009057">
    <property type="entry name" value="Homeodomain-like_sf"/>
</dbReference>
<dbReference type="GO" id="GO:0008017">
    <property type="term" value="F:microtubule binding"/>
    <property type="evidence" value="ECO:0007669"/>
    <property type="project" value="InterPro"/>
</dbReference>
<dbReference type="Gene3D" id="1.10.10.10">
    <property type="entry name" value="Winged helix-like DNA-binding domain superfamily/Winged helix DNA-binding domain"/>
    <property type="match status" value="1"/>
</dbReference>
<proteinExistence type="predicted"/>
<dbReference type="RefSeq" id="XP_028885932.1">
    <property type="nucleotide sequence ID" value="XM_029023117.1"/>
</dbReference>
<evidence type="ECO:0000313" key="4">
    <source>
        <dbReference type="EMBL" id="ORC91866.1"/>
    </source>
</evidence>
<dbReference type="InterPro" id="IPR027417">
    <property type="entry name" value="P-loop_NTPase"/>
</dbReference>
<dbReference type="EMBL" id="NBCO01000005">
    <property type="protein sequence ID" value="ORC91866.1"/>
    <property type="molecule type" value="Genomic_DNA"/>
</dbReference>
<dbReference type="GO" id="GO:0007018">
    <property type="term" value="P:microtubule-based movement"/>
    <property type="evidence" value="ECO:0007669"/>
    <property type="project" value="InterPro"/>
</dbReference>
<dbReference type="InterPro" id="IPR011993">
    <property type="entry name" value="PH-like_dom_sf"/>
</dbReference>
<feature type="domain" description="Kinesin motor" evidence="3">
    <location>
        <begin position="24"/>
        <end position="168"/>
    </location>
</feature>
<dbReference type="OrthoDB" id="270417at2759"/>
<dbReference type="InterPro" id="IPR001752">
    <property type="entry name" value="Kinesin_motor_dom"/>
</dbReference>
<evidence type="ECO:0000256" key="2">
    <source>
        <dbReference type="SAM" id="MobiDB-lite"/>
    </source>
</evidence>
<evidence type="ECO:0000259" key="3">
    <source>
        <dbReference type="Pfam" id="PF00225"/>
    </source>
</evidence>
<dbReference type="Pfam" id="PF00225">
    <property type="entry name" value="Kinesin"/>
    <property type="match status" value="1"/>
</dbReference>
<reference evidence="4 5" key="1">
    <citation type="submission" date="2017-03" db="EMBL/GenBank/DDBJ databases">
        <title>An alternative strategy for trypanosome survival in the mammalian bloodstream revealed through genome and transcriptome analysis of the ubiquitous bovine parasite Trypanosoma (Megatrypanum) theileri.</title>
        <authorList>
            <person name="Kelly S."/>
            <person name="Ivens A."/>
            <person name="Mott A."/>
            <person name="O'Neill E."/>
            <person name="Emms D."/>
            <person name="Macleod O."/>
            <person name="Voorheis P."/>
            <person name="Matthews J."/>
            <person name="Matthews K."/>
            <person name="Carrington M."/>
        </authorList>
    </citation>
    <scope>NUCLEOTIDE SEQUENCE [LARGE SCALE GENOMIC DNA]</scope>
    <source>
        <strain evidence="4">Edinburgh</strain>
    </source>
</reference>
<dbReference type="GO" id="GO:0005524">
    <property type="term" value="F:ATP binding"/>
    <property type="evidence" value="ECO:0007669"/>
    <property type="project" value="InterPro"/>
</dbReference>
<comment type="caution">
    <text evidence="4">The sequence shown here is derived from an EMBL/GenBank/DDBJ whole genome shotgun (WGS) entry which is preliminary data.</text>
</comment>
<keyword evidence="1" id="KW-0175">Coiled coil</keyword>
<dbReference type="STRING" id="67003.A0A1X0P4K5"/>
<evidence type="ECO:0000256" key="1">
    <source>
        <dbReference type="SAM" id="Coils"/>
    </source>
</evidence>
<sequence>MSGSISSVLCVHPSSTNKHYTVVNDTTVELKGDESRRVVVDDVLEKATGAAVWNSVGEHALQAVSTGKQVVVFVSGSTGSGKTQIVRGNAENLNDGLIICVLEAVARVGESTLCLVRVHNDTVQDLFTNADNLKLKQEEGGTVVVNGATIMRVNSVDEGVQHIKSCFSRWKDIFTSNPSVEANSFLVAFLKCNGGGCITVLESCGTEGFLNISGSITPEILTETEKKNKNFSHLSELWVEGATNADSKALNFRETKLGQIIQPGLSAAMEHNGYAVHVVCVDDINGSMEEAEYMISYSGACVKQEALRTVSEYKEIIAKLEENIEENKKSLDILQESTKVAENAALTLQQEFSRKLMDLQERSNKMNSSLEEEKIEHQKTFVNFAKVYEQKLLELRGNREGEAERIRNLEKNAPLQVTMEIKKMKENILLEHNQYMKNLQESINTVTKEINAIKDRIETRKNSLERKKLEEVNALKPIKPLEEEVMKLRIALKASSGRNRESGLTPDEIEKNRLLWSTRDELDDLVSDLEQLAEDSLRLEGVLKVGAGRPEDKSDSDESLEIVHETREQRAEKMMKEKAKEEAEQRQAEEERRYNLEWKHFQETIRRDAFLTDLLNKVINYLGYGTNCTVVTPDGLQRKFIYLQNGSTEIGLLKHDVDKGKVPLGKDPEIVYPISNIKAIHLGQHSTTFQMHLCTIRGRTDPSREDIPSDMEEVNIANIHRYYYRSLSIQFTEEKGFLDFIADTETDFEGWVSALYQITGKRPIWGKRLFIDLAPGFESLSSLERDFCEINHILPMEYLRSKEAILENNRRSLVTLYDIRRICRIDLHHSQKLQECWTKQRWLTQRHLNYFKYQEYADNLADQSDKSLDDDEEEEEEEEEEEDD</sequence>
<keyword evidence="5" id="KW-1185">Reference proteome</keyword>
<dbReference type="SUPFAM" id="SSF52540">
    <property type="entry name" value="P-loop containing nucleoside triphosphate hydrolases"/>
    <property type="match status" value="1"/>
</dbReference>
<evidence type="ECO:0000313" key="5">
    <source>
        <dbReference type="Proteomes" id="UP000192257"/>
    </source>
</evidence>
<name>A0A1X0P4K5_9TRYP</name>
<dbReference type="Gene3D" id="2.30.29.30">
    <property type="entry name" value="Pleckstrin-homology domain (PH domain)/Phosphotyrosine-binding domain (PTB)"/>
    <property type="match status" value="1"/>
</dbReference>
<feature type="region of interest" description="Disordered" evidence="2">
    <location>
        <begin position="861"/>
        <end position="884"/>
    </location>
</feature>
<dbReference type="InterPro" id="IPR036388">
    <property type="entry name" value="WH-like_DNA-bd_sf"/>
</dbReference>
<organism evidence="4 5">
    <name type="scientific">Trypanosoma theileri</name>
    <dbReference type="NCBI Taxonomy" id="67003"/>
    <lineage>
        <taxon>Eukaryota</taxon>
        <taxon>Discoba</taxon>
        <taxon>Euglenozoa</taxon>
        <taxon>Kinetoplastea</taxon>
        <taxon>Metakinetoplastina</taxon>
        <taxon>Trypanosomatida</taxon>
        <taxon>Trypanosomatidae</taxon>
        <taxon>Trypanosoma</taxon>
    </lineage>
</organism>
<protein>
    <recommendedName>
        <fullName evidence="3">Kinesin motor domain-containing protein</fullName>
    </recommendedName>
</protein>
<feature type="compositionally biased region" description="Acidic residues" evidence="2">
    <location>
        <begin position="868"/>
        <end position="884"/>
    </location>
</feature>
<dbReference type="Gene3D" id="3.40.850.10">
    <property type="entry name" value="Kinesin motor domain"/>
    <property type="match status" value="1"/>
</dbReference>
<dbReference type="GO" id="GO:0003777">
    <property type="term" value="F:microtubule motor activity"/>
    <property type="evidence" value="ECO:0007669"/>
    <property type="project" value="InterPro"/>
</dbReference>
<dbReference type="GeneID" id="39982897"/>
<feature type="coiled-coil region" evidence="1">
    <location>
        <begin position="303"/>
        <end position="412"/>
    </location>
</feature>
<accession>A0A1X0P4K5</accession>
<dbReference type="InterPro" id="IPR036961">
    <property type="entry name" value="Kinesin_motor_dom_sf"/>
</dbReference>
<dbReference type="VEuPathDB" id="TriTrypDB:TM35_000054620"/>
<gene>
    <name evidence="4" type="ORF">TM35_000054620</name>
</gene>
<feature type="region of interest" description="Disordered" evidence="2">
    <location>
        <begin position="567"/>
        <end position="586"/>
    </location>
</feature>